<dbReference type="Gene3D" id="3.40.190.10">
    <property type="entry name" value="Periplasmic binding protein-like II"/>
    <property type="match status" value="2"/>
</dbReference>
<dbReference type="AlphaFoldDB" id="A0A916UPL6"/>
<dbReference type="InterPro" id="IPR001638">
    <property type="entry name" value="Solute-binding_3/MltF_N"/>
</dbReference>
<reference evidence="3" key="2">
    <citation type="submission" date="2020-09" db="EMBL/GenBank/DDBJ databases">
        <authorList>
            <person name="Sun Q."/>
            <person name="Zhou Y."/>
        </authorList>
    </citation>
    <scope>NUCLEOTIDE SEQUENCE</scope>
    <source>
        <strain evidence="3">CGMCC 1.10998</strain>
    </source>
</reference>
<dbReference type="PANTHER" id="PTHR35936:SF25">
    <property type="entry name" value="ABC TRANSPORTER SUBSTRATE-BINDING PROTEIN"/>
    <property type="match status" value="1"/>
</dbReference>
<organism evidence="3 4">
    <name type="scientific">Undibacterium terreum</name>
    <dbReference type="NCBI Taxonomy" id="1224302"/>
    <lineage>
        <taxon>Bacteria</taxon>
        <taxon>Pseudomonadati</taxon>
        <taxon>Pseudomonadota</taxon>
        <taxon>Betaproteobacteria</taxon>
        <taxon>Burkholderiales</taxon>
        <taxon>Oxalobacteraceae</taxon>
        <taxon>Undibacterium</taxon>
    </lineage>
</organism>
<name>A0A916UPL6_9BURK</name>
<sequence length="231" mass="25516">MLIGEALDEKGSPRALAPARRALLSYLEQALNVKFEIRMYPWARVESNAANGEGIVLGLSKNVDRLARFHFSEAAYANNLWLVTRSDSRFSFNSIQDLKGKSIGAVRGFSYGPEFDLAKNKVFHVEEDISSRSSRLKKLLSKRMDALLVYQLSTDSAEEVEAGINAFMANEVKDMALPAKVSFSVLPKPLQVDFIYFCIAKNKDDGLIARINAALANGRKTGDLARALKGP</sequence>
<evidence type="ECO:0000313" key="3">
    <source>
        <dbReference type="EMBL" id="GGC81641.1"/>
    </source>
</evidence>
<dbReference type="PANTHER" id="PTHR35936">
    <property type="entry name" value="MEMBRANE-BOUND LYTIC MUREIN TRANSGLYCOSYLASE F"/>
    <property type="match status" value="1"/>
</dbReference>
<dbReference type="Pfam" id="PF00497">
    <property type="entry name" value="SBP_bac_3"/>
    <property type="match status" value="1"/>
</dbReference>
<dbReference type="SUPFAM" id="SSF53850">
    <property type="entry name" value="Periplasmic binding protein-like II"/>
    <property type="match status" value="1"/>
</dbReference>
<keyword evidence="4" id="KW-1185">Reference proteome</keyword>
<keyword evidence="1" id="KW-0732">Signal</keyword>
<evidence type="ECO:0000313" key="4">
    <source>
        <dbReference type="Proteomes" id="UP000637423"/>
    </source>
</evidence>
<dbReference type="Proteomes" id="UP000637423">
    <property type="component" value="Unassembled WGS sequence"/>
</dbReference>
<evidence type="ECO:0000259" key="2">
    <source>
        <dbReference type="Pfam" id="PF00497"/>
    </source>
</evidence>
<comment type="caution">
    <text evidence="3">The sequence shown here is derived from an EMBL/GenBank/DDBJ whole genome shotgun (WGS) entry which is preliminary data.</text>
</comment>
<gene>
    <name evidence="3" type="ORF">GCM10011396_31100</name>
</gene>
<evidence type="ECO:0000256" key="1">
    <source>
        <dbReference type="ARBA" id="ARBA00022729"/>
    </source>
</evidence>
<protein>
    <recommendedName>
        <fullName evidence="2">Solute-binding protein family 3/N-terminal domain-containing protein</fullName>
    </recommendedName>
</protein>
<proteinExistence type="predicted"/>
<feature type="domain" description="Solute-binding protein family 3/N-terminal" evidence="2">
    <location>
        <begin position="23"/>
        <end position="227"/>
    </location>
</feature>
<accession>A0A916UPL6</accession>
<reference evidence="3" key="1">
    <citation type="journal article" date="2014" name="Int. J. Syst. Evol. Microbiol.">
        <title>Complete genome sequence of Corynebacterium casei LMG S-19264T (=DSM 44701T), isolated from a smear-ripened cheese.</title>
        <authorList>
            <consortium name="US DOE Joint Genome Institute (JGI-PGF)"/>
            <person name="Walter F."/>
            <person name="Albersmeier A."/>
            <person name="Kalinowski J."/>
            <person name="Ruckert C."/>
        </authorList>
    </citation>
    <scope>NUCLEOTIDE SEQUENCE</scope>
    <source>
        <strain evidence="3">CGMCC 1.10998</strain>
    </source>
</reference>
<dbReference type="EMBL" id="BMED01000003">
    <property type="protein sequence ID" value="GGC81641.1"/>
    <property type="molecule type" value="Genomic_DNA"/>
</dbReference>